<name>A0A6A7ANQ9_9PLEO</name>
<evidence type="ECO:0000313" key="2">
    <source>
        <dbReference type="Proteomes" id="UP000799423"/>
    </source>
</evidence>
<dbReference type="EMBL" id="MU006360">
    <property type="protein sequence ID" value="KAF2844900.1"/>
    <property type="molecule type" value="Genomic_DNA"/>
</dbReference>
<dbReference type="AlphaFoldDB" id="A0A6A7ANQ9"/>
<gene>
    <name evidence="1" type="ORF">T440DRAFT_473063</name>
</gene>
<dbReference type="Proteomes" id="UP000799423">
    <property type="component" value="Unassembled WGS sequence"/>
</dbReference>
<evidence type="ECO:0000313" key="1">
    <source>
        <dbReference type="EMBL" id="KAF2844900.1"/>
    </source>
</evidence>
<accession>A0A6A7ANQ9</accession>
<sequence>MPDPIVDDLKAKLADAEQELATLRQHHAECDIVLHTKKRHHAECDIVLPTKKRHLTRSRIQALINDINCTYEQQAPKGVNMHGCCTNANVAMEHLKQKATSLILMRTNPMNLTYCRIELFCYLSGVAAGHALGSLTLDETDELVKLVFTNVDRYEYAQRIRKGVKWIHRHIIGRLVRSGWRLELATAIVARYAPTTASTFRHIKDDDADQVDELISKFEAVKASPHVNSLPLWSVPNNTANSDPTKSFNSVCEALGYLTAKEGILFSLLHVCTLVGHPIHKSLLKAAGKFRNRWSTDGNIEQFNILELGLDPAIYDVLSDHSDLDRTLVHYESLGLVETRDSGGSGETLIVSRVKATNHDPDLKQAIRLSCFFFTGCCEYFSTMRQHSLRALPLLRKLVFRHTQDSSLRPTGIMLRALLQASKFSDNEWKSQSIAFATDAVPDGIDANDRAYLAYRRSFVLRAKGDLKQAKRVIVDYWRAISPSAPVDPLLHSIHGLLTTSRSWIHIAEMEFEEAIMVCTHWTATNTSLYQMRVERKLATVRGIANKHIGRYQIAINNLRLGLADDTFRTRSYVLANLCDAYCENKTPLLAYDILTQEKKGILSVVTILEALKDTYHRTLLLSFSEVCCVLEKHQESDEILWQLKHYYERDGVCIARNDQQRHIRTLLLLAQSSHRRAQDIMGWSSALQLWESLVHWVSKYEVLSTSGWDYAAICLSLHCANQNIPGKETDVDWLRKASVIFLSPKADHFWMRSMPTFWLSYILQQDSNICPSLHASIVSHARLGGVGSFRSK</sequence>
<dbReference type="OrthoDB" id="10359365at2759"/>
<keyword evidence="2" id="KW-1185">Reference proteome</keyword>
<protein>
    <submittedName>
        <fullName evidence="1">Uncharacterized protein</fullName>
    </submittedName>
</protein>
<organism evidence="1 2">
    <name type="scientific">Plenodomus tracheiphilus IPT5</name>
    <dbReference type="NCBI Taxonomy" id="1408161"/>
    <lineage>
        <taxon>Eukaryota</taxon>
        <taxon>Fungi</taxon>
        <taxon>Dikarya</taxon>
        <taxon>Ascomycota</taxon>
        <taxon>Pezizomycotina</taxon>
        <taxon>Dothideomycetes</taxon>
        <taxon>Pleosporomycetidae</taxon>
        <taxon>Pleosporales</taxon>
        <taxon>Pleosporineae</taxon>
        <taxon>Leptosphaeriaceae</taxon>
        <taxon>Plenodomus</taxon>
    </lineage>
</organism>
<reference evidence="1" key="1">
    <citation type="submission" date="2020-01" db="EMBL/GenBank/DDBJ databases">
        <authorList>
            <consortium name="DOE Joint Genome Institute"/>
            <person name="Haridas S."/>
            <person name="Albert R."/>
            <person name="Binder M."/>
            <person name="Bloem J."/>
            <person name="Labutti K."/>
            <person name="Salamov A."/>
            <person name="Andreopoulos B."/>
            <person name="Baker S.E."/>
            <person name="Barry K."/>
            <person name="Bills G."/>
            <person name="Bluhm B.H."/>
            <person name="Cannon C."/>
            <person name="Castanera R."/>
            <person name="Culley D.E."/>
            <person name="Daum C."/>
            <person name="Ezra D."/>
            <person name="Gonzalez J.B."/>
            <person name="Henrissat B."/>
            <person name="Kuo A."/>
            <person name="Liang C."/>
            <person name="Lipzen A."/>
            <person name="Lutzoni F."/>
            <person name="Magnuson J."/>
            <person name="Mondo S."/>
            <person name="Nolan M."/>
            <person name="Ohm R."/>
            <person name="Pangilinan J."/>
            <person name="Park H.-J."/>
            <person name="Ramirez L."/>
            <person name="Alfaro M."/>
            <person name="Sun H."/>
            <person name="Tritt A."/>
            <person name="Yoshinaga Y."/>
            <person name="Zwiers L.-H."/>
            <person name="Turgeon B.G."/>
            <person name="Goodwin S.B."/>
            <person name="Spatafora J.W."/>
            <person name="Crous P.W."/>
            <person name="Grigoriev I.V."/>
        </authorList>
    </citation>
    <scope>NUCLEOTIDE SEQUENCE</scope>
    <source>
        <strain evidence="1">IPT5</strain>
    </source>
</reference>
<proteinExistence type="predicted"/>